<comment type="caution">
    <text evidence="1">The sequence shown here is derived from an EMBL/GenBank/DDBJ whole genome shotgun (WGS) entry which is preliminary data.</text>
</comment>
<name>A0A5J5ID86_9BACT</name>
<dbReference type="AlphaFoldDB" id="A0A5J5ID86"/>
<dbReference type="Proteomes" id="UP000326903">
    <property type="component" value="Unassembled WGS sequence"/>
</dbReference>
<keyword evidence="2" id="KW-1185">Reference proteome</keyword>
<accession>A0A5J5ID86</accession>
<dbReference type="Pfam" id="PF19781">
    <property type="entry name" value="DUF6266"/>
    <property type="match status" value="1"/>
</dbReference>
<reference evidence="1 2" key="1">
    <citation type="submission" date="2019-09" db="EMBL/GenBank/DDBJ databases">
        <title>Draft genome sequence of Ginsengibacter sp. BR5-29.</title>
        <authorList>
            <person name="Im W.-T."/>
        </authorList>
    </citation>
    <scope>NUCLEOTIDE SEQUENCE [LARGE SCALE GENOMIC DNA]</scope>
    <source>
        <strain evidence="1 2">BR5-29</strain>
    </source>
</reference>
<organism evidence="1 2">
    <name type="scientific">Ginsengibacter hankyongi</name>
    <dbReference type="NCBI Taxonomy" id="2607284"/>
    <lineage>
        <taxon>Bacteria</taxon>
        <taxon>Pseudomonadati</taxon>
        <taxon>Bacteroidota</taxon>
        <taxon>Chitinophagia</taxon>
        <taxon>Chitinophagales</taxon>
        <taxon>Chitinophagaceae</taxon>
        <taxon>Ginsengibacter</taxon>
    </lineage>
</organism>
<evidence type="ECO:0000313" key="1">
    <source>
        <dbReference type="EMBL" id="KAA9036122.1"/>
    </source>
</evidence>
<protein>
    <submittedName>
        <fullName evidence="1">Uncharacterized protein</fullName>
    </submittedName>
</protein>
<dbReference type="EMBL" id="VYQF01000009">
    <property type="protein sequence ID" value="KAA9036122.1"/>
    <property type="molecule type" value="Genomic_DNA"/>
</dbReference>
<sequence length="64" mass="6784">MVAWFPEKQTQLAWSLDAAERAAGTATLTIPGENKGAVAETWIGFVSADGQIASNSVYTGRLEV</sequence>
<gene>
    <name evidence="1" type="ORF">FW778_19740</name>
</gene>
<dbReference type="InterPro" id="IPR046233">
    <property type="entry name" value="DUF6266"/>
</dbReference>
<evidence type="ECO:0000313" key="2">
    <source>
        <dbReference type="Proteomes" id="UP000326903"/>
    </source>
</evidence>
<dbReference type="RefSeq" id="WP_150416589.1">
    <property type="nucleotide sequence ID" value="NZ_VYQF01000009.1"/>
</dbReference>
<proteinExistence type="predicted"/>